<name>A0A7D5YDK3_9ACTN</name>
<organism evidence="3">
    <name type="scientific">Micromonospora carbonacea</name>
    <dbReference type="NCBI Taxonomy" id="47853"/>
    <lineage>
        <taxon>Bacteria</taxon>
        <taxon>Bacillati</taxon>
        <taxon>Actinomycetota</taxon>
        <taxon>Actinomycetes</taxon>
        <taxon>Micromonosporales</taxon>
        <taxon>Micromonosporaceae</taxon>
        <taxon>Micromonospora</taxon>
    </lineage>
</organism>
<keyword evidence="3" id="KW-0012">Acyltransferase</keyword>
<protein>
    <submittedName>
        <fullName evidence="3">Acyltransferase</fullName>
    </submittedName>
</protein>
<keyword evidence="1" id="KW-0472">Membrane</keyword>
<feature type="transmembrane region" description="Helical" evidence="1">
    <location>
        <begin position="90"/>
        <end position="112"/>
    </location>
</feature>
<evidence type="ECO:0000259" key="2">
    <source>
        <dbReference type="Pfam" id="PF01757"/>
    </source>
</evidence>
<gene>
    <name evidence="3" type="ORF">HZU44_21225</name>
</gene>
<feature type="transmembrane region" description="Helical" evidence="1">
    <location>
        <begin position="124"/>
        <end position="140"/>
    </location>
</feature>
<feature type="transmembrane region" description="Helical" evidence="1">
    <location>
        <begin position="37"/>
        <end position="61"/>
    </location>
</feature>
<proteinExistence type="predicted"/>
<dbReference type="GO" id="GO:0016747">
    <property type="term" value="F:acyltransferase activity, transferring groups other than amino-acyl groups"/>
    <property type="evidence" value="ECO:0007669"/>
    <property type="project" value="InterPro"/>
</dbReference>
<feature type="transmembrane region" description="Helical" evidence="1">
    <location>
        <begin position="68"/>
        <end position="84"/>
    </location>
</feature>
<feature type="transmembrane region" description="Helical" evidence="1">
    <location>
        <begin position="160"/>
        <end position="180"/>
    </location>
</feature>
<dbReference type="Pfam" id="PF01757">
    <property type="entry name" value="Acyl_transf_3"/>
    <property type="match status" value="1"/>
</dbReference>
<accession>A0A7D5YDK3</accession>
<keyword evidence="1" id="KW-0812">Transmembrane</keyword>
<sequence length="210" mass="22323">MATILALPTVAGLLPAGDVFGEAHRNSPLYQHSMNQVWFLYAFPPVRLLDFALGMLMASIVRAGRWPGLPAASAAGLVLVAYLASLAEPLAYQLNAGFVIPVALLIPAVATLDERGRGGWLSHPRTVLLGEVSFAFYLVHDILLTGLGRVLGPHTPPPGVGLLLAVCALVVSIGAGWLLYRTVERPLTRAWARRSARPAQPGAERTPALV</sequence>
<evidence type="ECO:0000313" key="3">
    <source>
        <dbReference type="EMBL" id="QLJ97335.1"/>
    </source>
</evidence>
<keyword evidence="1" id="KW-1133">Transmembrane helix</keyword>
<dbReference type="InterPro" id="IPR002656">
    <property type="entry name" value="Acyl_transf_3_dom"/>
</dbReference>
<evidence type="ECO:0000256" key="1">
    <source>
        <dbReference type="SAM" id="Phobius"/>
    </source>
</evidence>
<keyword evidence="3" id="KW-0808">Transferase</keyword>
<reference evidence="3" key="1">
    <citation type="submission" date="2020-08" db="EMBL/GenBank/DDBJ databases">
        <title>A bifunctional nitrone conjugated secondary metabolite targeting the ribosome.</title>
        <authorList>
            <person name="Limbrick E.M."/>
            <person name="Graf M."/>
            <person name="Derewacz D.K."/>
            <person name="Nguyen F."/>
            <person name="Spraggins J.M."/>
            <person name="Wieland M."/>
            <person name="Ynigez-Gutierrez A.E."/>
            <person name="Reisman B.J."/>
            <person name="Zinshteyn B."/>
            <person name="McCulloch K."/>
            <person name="Iverson T.M."/>
            <person name="Green R."/>
            <person name="Wilson D.N."/>
            <person name="Bachmann B.O."/>
        </authorList>
    </citation>
    <scope>NUCLEOTIDE SEQUENCE</scope>
    <source>
        <strain evidence="3">Africana</strain>
    </source>
</reference>
<dbReference type="EMBL" id="CP058905">
    <property type="protein sequence ID" value="QLJ97335.1"/>
    <property type="molecule type" value="Genomic_DNA"/>
</dbReference>
<feature type="domain" description="Acyltransferase 3" evidence="2">
    <location>
        <begin position="37"/>
        <end position="180"/>
    </location>
</feature>
<dbReference type="AlphaFoldDB" id="A0A7D5YDK3"/>